<dbReference type="AlphaFoldDB" id="D8Q5E7"/>
<dbReference type="InParanoid" id="D8Q5E7"/>
<accession>D8Q5E7</accession>
<sequence length="371" mass="38651">MHASRASRVTGRLAVGTPTGRLSKCAGRVVQRPNAAIVESYGRSSKSLYIAECCCGKDKRCACWTPRKSHVVKGKKAKDGDTGGSGGADDGNSNRRPSPGASRHPAPSHGQPTSSAADSEPSARGSQPPGTSLTRLHEHGYSPYSQAYERTRAAVPSVPDPLPSFEPYISANSLETTAVASSAADDVFADLLAPASSRDATPVSVSSAATYPSADVQLPVPDSLDEPRVKIECDEGGCGDLCSCPHEPTITEPFPTCKKPAACTTACLSCFIMTVPPDECLATGNLLGDTSNTVNNSGSSATWEAPGFWGAPNEASRDAAMMEARMQNLFKDVTAVGGMDNAGSDPYGFDVVGNVGELSSDFLQSASRQWN</sequence>
<feature type="region of interest" description="Disordered" evidence="1">
    <location>
        <begin position="72"/>
        <end position="137"/>
    </location>
</feature>
<protein>
    <submittedName>
        <fullName evidence="2">Uncharacterized protein</fullName>
    </submittedName>
</protein>
<reference evidence="2 3" key="1">
    <citation type="journal article" date="2010" name="Nat. Biotechnol.">
        <title>Genome sequence of the model mushroom Schizophyllum commune.</title>
        <authorList>
            <person name="Ohm R.A."/>
            <person name="de Jong J.F."/>
            <person name="Lugones L.G."/>
            <person name="Aerts A."/>
            <person name="Kothe E."/>
            <person name="Stajich J.E."/>
            <person name="de Vries R.P."/>
            <person name="Record E."/>
            <person name="Levasseur A."/>
            <person name="Baker S.E."/>
            <person name="Bartholomew K.A."/>
            <person name="Coutinho P.M."/>
            <person name="Erdmann S."/>
            <person name="Fowler T.J."/>
            <person name="Gathman A.C."/>
            <person name="Lombard V."/>
            <person name="Henrissat B."/>
            <person name="Knabe N."/>
            <person name="Kuees U."/>
            <person name="Lilly W.W."/>
            <person name="Lindquist E."/>
            <person name="Lucas S."/>
            <person name="Magnuson J.K."/>
            <person name="Piumi F."/>
            <person name="Raudaskoski M."/>
            <person name="Salamov A."/>
            <person name="Schmutz J."/>
            <person name="Schwarze F.W.M.R."/>
            <person name="vanKuyk P.A."/>
            <person name="Horton J.S."/>
            <person name="Grigoriev I.V."/>
            <person name="Woesten H.A.B."/>
        </authorList>
    </citation>
    <scope>NUCLEOTIDE SEQUENCE [LARGE SCALE GENOMIC DNA]</scope>
    <source>
        <strain evidence="3">H4-8 / FGSC 9210</strain>
    </source>
</reference>
<proteinExistence type="predicted"/>
<keyword evidence="3" id="KW-1185">Reference proteome</keyword>
<feature type="non-terminal residue" evidence="2">
    <location>
        <position position="371"/>
    </location>
</feature>
<evidence type="ECO:0000313" key="2">
    <source>
        <dbReference type="EMBL" id="EFI97398.1"/>
    </source>
</evidence>
<dbReference type="HOGENOM" id="CLU_746302_0_0_1"/>
<dbReference type="EMBL" id="GL377306">
    <property type="protein sequence ID" value="EFI97398.1"/>
    <property type="molecule type" value="Genomic_DNA"/>
</dbReference>
<evidence type="ECO:0000313" key="3">
    <source>
        <dbReference type="Proteomes" id="UP000007431"/>
    </source>
</evidence>
<evidence type="ECO:0000256" key="1">
    <source>
        <dbReference type="SAM" id="MobiDB-lite"/>
    </source>
</evidence>
<organism evidence="3">
    <name type="scientific">Schizophyllum commune (strain H4-8 / FGSC 9210)</name>
    <name type="common">Split gill fungus</name>
    <dbReference type="NCBI Taxonomy" id="578458"/>
    <lineage>
        <taxon>Eukaryota</taxon>
        <taxon>Fungi</taxon>
        <taxon>Dikarya</taxon>
        <taxon>Basidiomycota</taxon>
        <taxon>Agaricomycotina</taxon>
        <taxon>Agaricomycetes</taxon>
        <taxon>Agaricomycetidae</taxon>
        <taxon>Agaricales</taxon>
        <taxon>Schizophyllaceae</taxon>
        <taxon>Schizophyllum</taxon>
    </lineage>
</organism>
<gene>
    <name evidence="2" type="ORF">SCHCODRAFT_109195</name>
</gene>
<dbReference type="Proteomes" id="UP000007431">
    <property type="component" value="Unassembled WGS sequence"/>
</dbReference>
<feature type="compositionally biased region" description="Polar residues" evidence="1">
    <location>
        <begin position="124"/>
        <end position="134"/>
    </location>
</feature>
<name>D8Q5E7_SCHCM</name>
<dbReference type="VEuPathDB" id="FungiDB:SCHCODRAFT_02625571"/>